<dbReference type="CDD" id="cd09272">
    <property type="entry name" value="RNase_HI_RT_Ty1"/>
    <property type="match status" value="1"/>
</dbReference>
<dbReference type="OrthoDB" id="849654at2759"/>
<comment type="caution">
    <text evidence="2">The sequence shown here is derived from an EMBL/GenBank/DDBJ whole genome shotgun (WGS) entry which is preliminary data.</text>
</comment>
<name>A0A9P1A1J6_CUSEU</name>
<keyword evidence="3" id="KW-1185">Reference proteome</keyword>
<protein>
    <recommendedName>
        <fullName evidence="1">Reverse transcriptase Ty1/copia-type domain-containing protein</fullName>
    </recommendedName>
</protein>
<dbReference type="InterPro" id="IPR043502">
    <property type="entry name" value="DNA/RNA_pol_sf"/>
</dbReference>
<accession>A0A9P1A1J6</accession>
<evidence type="ECO:0000313" key="3">
    <source>
        <dbReference type="Proteomes" id="UP001152484"/>
    </source>
</evidence>
<dbReference type="InterPro" id="IPR013103">
    <property type="entry name" value="RVT_2"/>
</dbReference>
<dbReference type="Pfam" id="PF07727">
    <property type="entry name" value="RVT_2"/>
    <property type="match status" value="1"/>
</dbReference>
<reference evidence="2" key="1">
    <citation type="submission" date="2022-07" db="EMBL/GenBank/DDBJ databases">
        <authorList>
            <person name="Macas J."/>
            <person name="Novak P."/>
            <person name="Neumann P."/>
        </authorList>
    </citation>
    <scope>NUCLEOTIDE SEQUENCE</scope>
</reference>
<sequence length="494" mass="55320">MMTELDALARNNTWSLVSLPPGKKAVGCKWVYRIKHKADGSIDRYKARLVAKGFTQTEGLDYFETFSPVAKLTTVRFLLALASTNNWFLHQLDIDNAFLHGDLAEDVYMKPPQGLNIPHTDLVCKLQRSLYGLKQASRNWNQKLNSALIHLGYKQSSADPSLFIKIQTDFITILLVYVDDIVLSGNNISEIQSVKQYLHQTFKIKDLGPLRFFLGLEMARSQKGIILNQRKYCLELINEAGLLGSKPATTPSDPNVKLLADQGNVLVDSTIFRRLIGKLLYLTNTCPDISFSVQQLSQFVATPREPHMQAALRVVRYLKNAPGLGLFYPSENSLQIQAFSDSDWATCPTTRKSITGFCVFLGKSLVSWKSKKQSTVSRSSSEAEYRALASLTCELQWIKYLSDSLSAKLSTPFSVFSDSQSAIQIAKNPTFHERTKHIEIDCHITRIKLQEGLLHLLHVSSANQLADVLTKSLHPKSFDTAISNLGLLNIHDPS</sequence>
<dbReference type="SUPFAM" id="SSF56672">
    <property type="entry name" value="DNA/RNA polymerases"/>
    <property type="match status" value="1"/>
</dbReference>
<evidence type="ECO:0000313" key="2">
    <source>
        <dbReference type="EMBL" id="CAH9118288.1"/>
    </source>
</evidence>
<dbReference type="EMBL" id="CAMAPE010000075">
    <property type="protein sequence ID" value="CAH9118288.1"/>
    <property type="molecule type" value="Genomic_DNA"/>
</dbReference>
<dbReference type="Proteomes" id="UP001152484">
    <property type="component" value="Unassembled WGS sequence"/>
</dbReference>
<organism evidence="2 3">
    <name type="scientific">Cuscuta europaea</name>
    <name type="common">European dodder</name>
    <dbReference type="NCBI Taxonomy" id="41803"/>
    <lineage>
        <taxon>Eukaryota</taxon>
        <taxon>Viridiplantae</taxon>
        <taxon>Streptophyta</taxon>
        <taxon>Embryophyta</taxon>
        <taxon>Tracheophyta</taxon>
        <taxon>Spermatophyta</taxon>
        <taxon>Magnoliopsida</taxon>
        <taxon>eudicotyledons</taxon>
        <taxon>Gunneridae</taxon>
        <taxon>Pentapetalae</taxon>
        <taxon>asterids</taxon>
        <taxon>lamiids</taxon>
        <taxon>Solanales</taxon>
        <taxon>Convolvulaceae</taxon>
        <taxon>Cuscuteae</taxon>
        <taxon>Cuscuta</taxon>
        <taxon>Cuscuta subgen. Cuscuta</taxon>
    </lineage>
</organism>
<proteinExistence type="predicted"/>
<dbReference type="PANTHER" id="PTHR11439">
    <property type="entry name" value="GAG-POL-RELATED RETROTRANSPOSON"/>
    <property type="match status" value="1"/>
</dbReference>
<gene>
    <name evidence="2" type="ORF">CEURO_LOCUS21881</name>
</gene>
<dbReference type="AlphaFoldDB" id="A0A9P1A1J6"/>
<evidence type="ECO:0000259" key="1">
    <source>
        <dbReference type="Pfam" id="PF07727"/>
    </source>
</evidence>
<dbReference type="PANTHER" id="PTHR11439:SF470">
    <property type="entry name" value="CYSTEINE-RICH RLK (RECEPTOR-LIKE PROTEIN KINASE) 8"/>
    <property type="match status" value="1"/>
</dbReference>
<feature type="domain" description="Reverse transcriptase Ty1/copia-type" evidence="1">
    <location>
        <begin position="11"/>
        <end position="252"/>
    </location>
</feature>